<keyword evidence="3 9" id="KW-0548">Nucleotidyltransferase</keyword>
<evidence type="ECO:0000256" key="2">
    <source>
        <dbReference type="ARBA" id="ARBA00022679"/>
    </source>
</evidence>
<organism evidence="11 12">
    <name type="scientific">Oceanipulchritudo coccoides</name>
    <dbReference type="NCBI Taxonomy" id="2706888"/>
    <lineage>
        <taxon>Bacteria</taxon>
        <taxon>Pseudomonadati</taxon>
        <taxon>Verrucomicrobiota</taxon>
        <taxon>Opitutia</taxon>
        <taxon>Puniceicoccales</taxon>
        <taxon>Oceanipulchritudinaceae</taxon>
        <taxon>Oceanipulchritudo</taxon>
    </lineage>
</organism>
<keyword evidence="12" id="KW-1185">Reference proteome</keyword>
<feature type="binding site" evidence="9">
    <location>
        <begin position="87"/>
        <end position="89"/>
    </location>
    <ligand>
        <name>ATP</name>
        <dbReference type="ChEBI" id="CHEBI:30616"/>
    </ligand>
</feature>
<keyword evidence="4 9" id="KW-0547">Nucleotide-binding</keyword>
<comment type="catalytic activity">
    <reaction evidence="8 9">
        <text>(R)-4'-phosphopantetheine + ATP + H(+) = 3'-dephospho-CoA + diphosphate</text>
        <dbReference type="Rhea" id="RHEA:19801"/>
        <dbReference type="ChEBI" id="CHEBI:15378"/>
        <dbReference type="ChEBI" id="CHEBI:30616"/>
        <dbReference type="ChEBI" id="CHEBI:33019"/>
        <dbReference type="ChEBI" id="CHEBI:57328"/>
        <dbReference type="ChEBI" id="CHEBI:61723"/>
        <dbReference type="EC" id="2.7.7.3"/>
    </reaction>
</comment>
<feature type="binding site" evidence="9">
    <location>
        <position position="17"/>
    </location>
    <ligand>
        <name>ATP</name>
        <dbReference type="ChEBI" id="CHEBI:30616"/>
    </ligand>
</feature>
<dbReference type="NCBIfam" id="TIGR00125">
    <property type="entry name" value="cyt_tran_rel"/>
    <property type="match status" value="1"/>
</dbReference>
<dbReference type="Proteomes" id="UP000478417">
    <property type="component" value="Unassembled WGS sequence"/>
</dbReference>
<dbReference type="GO" id="GO:0015937">
    <property type="term" value="P:coenzyme A biosynthetic process"/>
    <property type="evidence" value="ECO:0007669"/>
    <property type="project" value="UniProtKB-UniRule"/>
</dbReference>
<dbReference type="CDD" id="cd02163">
    <property type="entry name" value="PPAT"/>
    <property type="match status" value="1"/>
</dbReference>
<evidence type="ECO:0000259" key="10">
    <source>
        <dbReference type="Pfam" id="PF01467"/>
    </source>
</evidence>
<comment type="caution">
    <text evidence="11">The sequence shown here is derived from an EMBL/GenBank/DDBJ whole genome shotgun (WGS) entry which is preliminary data.</text>
</comment>
<evidence type="ECO:0000256" key="1">
    <source>
        <dbReference type="ARBA" id="ARBA00022490"/>
    </source>
</evidence>
<feature type="binding site" evidence="9">
    <location>
        <begin position="122"/>
        <end position="128"/>
    </location>
    <ligand>
        <name>ATP</name>
        <dbReference type="ChEBI" id="CHEBI:30616"/>
    </ligand>
</feature>
<dbReference type="PANTHER" id="PTHR21342:SF1">
    <property type="entry name" value="PHOSPHOPANTETHEINE ADENYLYLTRANSFERASE"/>
    <property type="match status" value="1"/>
</dbReference>
<evidence type="ECO:0000256" key="7">
    <source>
        <dbReference type="ARBA" id="ARBA00022993"/>
    </source>
</evidence>
<comment type="function">
    <text evidence="9">Reversibly transfers an adenylyl group from ATP to 4'-phosphopantetheine, yielding dephospho-CoA (dPCoA) and pyrophosphate.</text>
</comment>
<dbReference type="NCBIfam" id="TIGR01510">
    <property type="entry name" value="coaD_prev_kdtB"/>
    <property type="match status" value="1"/>
</dbReference>
<comment type="cofactor">
    <cofactor evidence="9">
        <name>Mg(2+)</name>
        <dbReference type="ChEBI" id="CHEBI:18420"/>
    </cofactor>
</comment>
<keyword evidence="5 9" id="KW-0067">ATP-binding</keyword>
<dbReference type="GO" id="GO:0005737">
    <property type="term" value="C:cytoplasm"/>
    <property type="evidence" value="ECO:0007669"/>
    <property type="project" value="UniProtKB-SubCell"/>
</dbReference>
<dbReference type="Gene3D" id="3.40.50.620">
    <property type="entry name" value="HUPs"/>
    <property type="match status" value="1"/>
</dbReference>
<dbReference type="InterPro" id="IPR001980">
    <property type="entry name" value="PPAT"/>
</dbReference>
<dbReference type="InterPro" id="IPR014729">
    <property type="entry name" value="Rossmann-like_a/b/a_fold"/>
</dbReference>
<keyword evidence="1 9" id="KW-0963">Cytoplasm</keyword>
<dbReference type="SUPFAM" id="SSF52374">
    <property type="entry name" value="Nucleotidylyl transferase"/>
    <property type="match status" value="1"/>
</dbReference>
<dbReference type="Pfam" id="PF01467">
    <property type="entry name" value="CTP_transf_like"/>
    <property type="match status" value="1"/>
</dbReference>
<dbReference type="EMBL" id="JAAGNX010000001">
    <property type="protein sequence ID" value="NDV61828.1"/>
    <property type="molecule type" value="Genomic_DNA"/>
</dbReference>
<evidence type="ECO:0000256" key="6">
    <source>
        <dbReference type="ARBA" id="ARBA00022842"/>
    </source>
</evidence>
<accession>A0A6B2LYX5</accession>
<evidence type="ECO:0000313" key="11">
    <source>
        <dbReference type="EMBL" id="NDV61828.1"/>
    </source>
</evidence>
<dbReference type="PRINTS" id="PR01020">
    <property type="entry name" value="LPSBIOSNTHSS"/>
</dbReference>
<evidence type="ECO:0000256" key="9">
    <source>
        <dbReference type="HAMAP-Rule" id="MF_00151"/>
    </source>
</evidence>
<dbReference type="EC" id="2.7.7.3" evidence="9"/>
<comment type="subcellular location">
    <subcellularLocation>
        <location evidence="9">Cytoplasm</location>
    </subcellularLocation>
</comment>
<keyword evidence="6 9" id="KW-0460">Magnesium</keyword>
<evidence type="ECO:0000256" key="4">
    <source>
        <dbReference type="ARBA" id="ARBA00022741"/>
    </source>
</evidence>
<evidence type="ECO:0000256" key="5">
    <source>
        <dbReference type="ARBA" id="ARBA00022840"/>
    </source>
</evidence>
<proteinExistence type="inferred from homology"/>
<dbReference type="AlphaFoldDB" id="A0A6B2LYX5"/>
<dbReference type="PANTHER" id="PTHR21342">
    <property type="entry name" value="PHOSPHOPANTETHEINE ADENYLYLTRANSFERASE"/>
    <property type="match status" value="1"/>
</dbReference>
<dbReference type="RefSeq" id="WP_163963101.1">
    <property type="nucleotide sequence ID" value="NZ_JAAGNX010000001.1"/>
</dbReference>
<dbReference type="UniPathway" id="UPA00241">
    <property type="reaction ID" value="UER00355"/>
</dbReference>
<keyword evidence="7 9" id="KW-0173">Coenzyme A biosynthesis</keyword>
<feature type="binding site" evidence="9">
    <location>
        <position position="97"/>
    </location>
    <ligand>
        <name>ATP</name>
        <dbReference type="ChEBI" id="CHEBI:30616"/>
    </ligand>
</feature>
<feature type="binding site" evidence="9">
    <location>
        <position position="86"/>
    </location>
    <ligand>
        <name>substrate</name>
    </ligand>
</feature>
<feature type="domain" description="Cytidyltransferase-like" evidence="10">
    <location>
        <begin position="5"/>
        <end position="132"/>
    </location>
</feature>
<reference evidence="11 12" key="1">
    <citation type="submission" date="2020-02" db="EMBL/GenBank/DDBJ databases">
        <title>Albibacoteraceae fam. nov., the first described family within the subdivision 4 Verrucomicrobia.</title>
        <authorList>
            <person name="Xi F."/>
        </authorList>
    </citation>
    <scope>NUCLEOTIDE SEQUENCE [LARGE SCALE GENOMIC DNA]</scope>
    <source>
        <strain evidence="11 12">CK1056</strain>
    </source>
</reference>
<feature type="binding site" evidence="9">
    <location>
        <position position="72"/>
    </location>
    <ligand>
        <name>substrate</name>
    </ligand>
</feature>
<evidence type="ECO:0000256" key="8">
    <source>
        <dbReference type="ARBA" id="ARBA00029346"/>
    </source>
</evidence>
<comment type="pathway">
    <text evidence="9">Cofactor biosynthesis; coenzyme A biosynthesis; CoA from (R)-pantothenate: step 4/5.</text>
</comment>
<keyword evidence="2 9" id="KW-0808">Transferase</keyword>
<dbReference type="GO" id="GO:0004595">
    <property type="term" value="F:pantetheine-phosphate adenylyltransferase activity"/>
    <property type="evidence" value="ECO:0007669"/>
    <property type="project" value="UniProtKB-UniRule"/>
</dbReference>
<name>A0A6B2LYX5_9BACT</name>
<sequence length="160" mass="18251">MATAVYPGTFDPVTNGHLDILHRACHIFDKVIVGVAPNELKGPLFTAQERIDLIESNVKDWRVEVKIFEGLVVDFARKNNATVLIRGLRAVSDFEFEFQMTQMNRDLDGEIETIFLMPGATYFFTSSHLMKQVAYYDPERISKFVPLNVAAALKRKFDHI</sequence>
<evidence type="ECO:0000256" key="3">
    <source>
        <dbReference type="ARBA" id="ARBA00022695"/>
    </source>
</evidence>
<gene>
    <name evidence="9 11" type="primary">coaD</name>
    <name evidence="11" type="ORF">G0Q06_05135</name>
</gene>
<feature type="binding site" evidence="9">
    <location>
        <begin position="9"/>
        <end position="10"/>
    </location>
    <ligand>
        <name>ATP</name>
        <dbReference type="ChEBI" id="CHEBI:30616"/>
    </ligand>
</feature>
<feature type="binding site" evidence="9">
    <location>
        <position position="9"/>
    </location>
    <ligand>
        <name>substrate</name>
    </ligand>
</feature>
<dbReference type="HAMAP" id="MF_00151">
    <property type="entry name" value="PPAT_bact"/>
    <property type="match status" value="1"/>
</dbReference>
<feature type="site" description="Transition state stabilizer" evidence="9">
    <location>
        <position position="17"/>
    </location>
</feature>
<dbReference type="GO" id="GO:0005524">
    <property type="term" value="F:ATP binding"/>
    <property type="evidence" value="ECO:0007669"/>
    <property type="project" value="UniProtKB-KW"/>
</dbReference>
<dbReference type="InterPro" id="IPR004821">
    <property type="entry name" value="Cyt_trans-like"/>
</dbReference>
<protein>
    <recommendedName>
        <fullName evidence="9">Phosphopantetheine adenylyltransferase</fullName>
        <ecNumber evidence="9">2.7.7.3</ecNumber>
    </recommendedName>
    <alternativeName>
        <fullName evidence="9">Dephospho-CoA pyrophosphorylase</fullName>
    </alternativeName>
    <alternativeName>
        <fullName evidence="9">Pantetheine-phosphate adenylyltransferase</fullName>
        <shortName evidence="9">PPAT</shortName>
    </alternativeName>
</protein>
<evidence type="ECO:0000313" key="12">
    <source>
        <dbReference type="Proteomes" id="UP000478417"/>
    </source>
</evidence>
<feature type="binding site" evidence="9">
    <location>
        <position position="41"/>
    </location>
    <ligand>
        <name>substrate</name>
    </ligand>
</feature>
<comment type="subunit">
    <text evidence="9">Homohexamer.</text>
</comment>
<comment type="similarity">
    <text evidence="9">Belongs to the bacterial CoaD family.</text>
</comment>